<name>R7U911_CAPTE</name>
<protein>
    <submittedName>
        <fullName evidence="2">Uncharacterized protein</fullName>
    </submittedName>
</protein>
<feature type="region of interest" description="Disordered" evidence="1">
    <location>
        <begin position="40"/>
        <end position="78"/>
    </location>
</feature>
<organism evidence="2">
    <name type="scientific">Capitella teleta</name>
    <name type="common">Polychaete worm</name>
    <dbReference type="NCBI Taxonomy" id="283909"/>
    <lineage>
        <taxon>Eukaryota</taxon>
        <taxon>Metazoa</taxon>
        <taxon>Spiralia</taxon>
        <taxon>Lophotrochozoa</taxon>
        <taxon>Annelida</taxon>
        <taxon>Polychaeta</taxon>
        <taxon>Sedentaria</taxon>
        <taxon>Scolecida</taxon>
        <taxon>Capitellidae</taxon>
        <taxon>Capitella</taxon>
    </lineage>
</organism>
<evidence type="ECO:0000313" key="2">
    <source>
        <dbReference type="EMBL" id="ELT99620.1"/>
    </source>
</evidence>
<reference evidence="2" key="1">
    <citation type="journal article" date="2013" name="Nature">
        <title>Insights into bilaterian evolution from three spiralian genomes.</title>
        <authorList>
            <person name="Simakov O."/>
            <person name="Marletaz F."/>
            <person name="Cho S.J."/>
            <person name="Edsinger-Gonzales E."/>
            <person name="Havlak P."/>
            <person name="Hellsten U."/>
            <person name="Kuo D.H."/>
            <person name="Larsson T."/>
            <person name="Lv J."/>
            <person name="Arendt D."/>
            <person name="Savage R."/>
            <person name="Osoegawa K."/>
            <person name="de Jong P."/>
            <person name="Grimwood J."/>
            <person name="Chapman J.A."/>
            <person name="Shapiro H."/>
            <person name="Aerts A."/>
            <person name="Otillar R.P."/>
            <person name="Terry A.Y."/>
            <person name="Boore J.L."/>
            <person name="Grigoriev I.V."/>
            <person name="Lindberg D.R."/>
            <person name="Seaver E.C."/>
            <person name="Weisblat D.A."/>
            <person name="Putnam N.H."/>
            <person name="Rokhsar D.S."/>
        </authorList>
    </citation>
    <scope>NUCLEOTIDE SEQUENCE</scope>
    <source>
        <strain evidence="2">I ESC-2004</strain>
    </source>
</reference>
<dbReference type="InParanoid" id="R7U911"/>
<feature type="region of interest" description="Disordered" evidence="1">
    <location>
        <begin position="118"/>
        <end position="174"/>
    </location>
</feature>
<feature type="non-terminal residue" evidence="2">
    <location>
        <position position="282"/>
    </location>
</feature>
<gene>
    <name evidence="2" type="ORF">CAPTEDRAFT_186567</name>
</gene>
<feature type="compositionally biased region" description="Low complexity" evidence="1">
    <location>
        <begin position="142"/>
        <end position="159"/>
    </location>
</feature>
<accession>R7U911</accession>
<dbReference type="EMBL" id="KB306710">
    <property type="protein sequence ID" value="ELT99620.1"/>
    <property type="molecule type" value="Genomic_DNA"/>
</dbReference>
<evidence type="ECO:0000256" key="1">
    <source>
        <dbReference type="SAM" id="MobiDB-lite"/>
    </source>
</evidence>
<sequence>MSSYMLQASYASIGSPVADRFSGYDSSACTPLNMASDVSNYSSGYQDNSLQPPHSDGSNRSFPTPTGDPTSSADSTYFDGMTQAEPMASNFASDGGFVSSSTYTIHGSYMLQRDEKPEFYPREQSSPSTPGSEKFSGGGSSSMGYQGFSPSPASSTAPSQYAEDPSYPKNYQDNLDLFSKDSFQSPAYSMPGFPDRKDGIFQQPAFQGNQYMDSRQEIHGYQQGFYDSPRMADSNFNFSGPAQGSPGFYHGDINIHIARQPYSRSGSGLSLNIGGPMGADAG</sequence>
<dbReference type="AlphaFoldDB" id="R7U911"/>
<feature type="compositionally biased region" description="Polar residues" evidence="1">
    <location>
        <begin position="40"/>
        <end position="75"/>
    </location>
</feature>
<dbReference type="HOGENOM" id="CLU_992350_0_0_1"/>
<proteinExistence type="predicted"/>